<dbReference type="InterPro" id="IPR009072">
    <property type="entry name" value="Histone-fold"/>
</dbReference>
<dbReference type="AlphaFoldDB" id="A0A7M7G9D7"/>
<dbReference type="GO" id="GO:0017054">
    <property type="term" value="C:negative cofactor 2 complex"/>
    <property type="evidence" value="ECO:0007669"/>
    <property type="project" value="TreeGrafter"/>
</dbReference>
<dbReference type="PANTHER" id="PTHR10252">
    <property type="entry name" value="HISTONE-LIKE TRANSCRIPTION FACTOR CCAAT-RELATED"/>
    <property type="match status" value="1"/>
</dbReference>
<accession>A0A7M7G9D7</accession>
<reference evidence="4" key="1">
    <citation type="submission" date="2021-01" db="UniProtKB">
        <authorList>
            <consortium name="EnsemblMetazoa"/>
        </authorList>
    </citation>
    <scope>IDENTIFICATION</scope>
</reference>
<dbReference type="InParanoid" id="A0A7M7G9D7"/>
<dbReference type="KEGG" id="nvi:100124116"/>
<keyword evidence="5" id="KW-1185">Reference proteome</keyword>
<dbReference type="OMA" id="MQITNAK"/>
<feature type="domain" description="Transcription factor CBF/NF-Y/archaeal histone" evidence="3">
    <location>
        <begin position="10"/>
        <end position="74"/>
    </location>
</feature>
<dbReference type="CDD" id="cd22906">
    <property type="entry name" value="HFD_DRAP1"/>
    <property type="match status" value="1"/>
</dbReference>
<comment type="subcellular location">
    <subcellularLocation>
        <location evidence="1">Nucleus</location>
    </subcellularLocation>
</comment>
<dbReference type="InterPro" id="IPR050568">
    <property type="entry name" value="Transcr_DNA_Rep_Reg"/>
</dbReference>
<dbReference type="InterPro" id="IPR003958">
    <property type="entry name" value="CBFA_NFYB_domain"/>
</dbReference>
<evidence type="ECO:0000313" key="5">
    <source>
        <dbReference type="Proteomes" id="UP000002358"/>
    </source>
</evidence>
<keyword evidence="2" id="KW-0539">Nucleus</keyword>
<dbReference type="FunFam" id="1.10.20.10:FF:000074">
    <property type="entry name" value="dr1-associated corepressor"/>
    <property type="match status" value="1"/>
</dbReference>
<dbReference type="GO" id="GO:0046982">
    <property type="term" value="F:protein heterodimerization activity"/>
    <property type="evidence" value="ECO:0007669"/>
    <property type="project" value="InterPro"/>
</dbReference>
<dbReference type="SMR" id="A0A7M7G9D7"/>
<organism evidence="4 5">
    <name type="scientific">Nasonia vitripennis</name>
    <name type="common">Parasitic wasp</name>
    <dbReference type="NCBI Taxonomy" id="7425"/>
    <lineage>
        <taxon>Eukaryota</taxon>
        <taxon>Metazoa</taxon>
        <taxon>Ecdysozoa</taxon>
        <taxon>Arthropoda</taxon>
        <taxon>Hexapoda</taxon>
        <taxon>Insecta</taxon>
        <taxon>Pterygota</taxon>
        <taxon>Neoptera</taxon>
        <taxon>Endopterygota</taxon>
        <taxon>Hymenoptera</taxon>
        <taxon>Apocrita</taxon>
        <taxon>Proctotrupomorpha</taxon>
        <taxon>Chalcidoidea</taxon>
        <taxon>Pteromalidae</taxon>
        <taxon>Pteromalinae</taxon>
        <taxon>Nasonia</taxon>
    </lineage>
</organism>
<dbReference type="Pfam" id="PF00808">
    <property type="entry name" value="CBFD_NFYB_HMF"/>
    <property type="match status" value="1"/>
</dbReference>
<name>A0A7M7G9D7_NASVI</name>
<protein>
    <recommendedName>
        <fullName evidence="3">Transcription factor CBF/NF-Y/archaeal histone domain-containing protein</fullName>
    </recommendedName>
</protein>
<dbReference type="OrthoDB" id="653904at2759"/>
<evidence type="ECO:0000259" key="3">
    <source>
        <dbReference type="Pfam" id="PF00808"/>
    </source>
</evidence>
<evidence type="ECO:0000313" key="4">
    <source>
        <dbReference type="EnsemblMetazoa" id="XP_001607970"/>
    </source>
</evidence>
<dbReference type="Proteomes" id="UP000002358">
    <property type="component" value="Chromosome 5"/>
</dbReference>
<proteinExistence type="predicted"/>
<dbReference type="GO" id="GO:0001046">
    <property type="term" value="F:core promoter sequence-specific DNA binding"/>
    <property type="evidence" value="ECO:0007669"/>
    <property type="project" value="TreeGrafter"/>
</dbReference>
<dbReference type="EnsemblMetazoa" id="XM_001607920">
    <property type="protein sequence ID" value="XP_001607970"/>
    <property type="gene ID" value="LOC100124116"/>
</dbReference>
<dbReference type="Gene3D" id="1.10.20.10">
    <property type="entry name" value="Histone, subunit A"/>
    <property type="match status" value="1"/>
</dbReference>
<evidence type="ECO:0000256" key="2">
    <source>
        <dbReference type="ARBA" id="ARBA00023242"/>
    </source>
</evidence>
<evidence type="ECO:0000256" key="1">
    <source>
        <dbReference type="ARBA" id="ARBA00004123"/>
    </source>
</evidence>
<dbReference type="PANTHER" id="PTHR10252:SF5">
    <property type="entry name" value="DR1-ASSOCIATED COREPRESSOR"/>
    <property type="match status" value="1"/>
</dbReference>
<sequence>MPSKKKKYNARFPPGRIKKIMQTDEEVGKVAQAVPIIISRTLELFVHSLLTKTMQITSAKQAKTLSPSHMKQCILSESRFDFLKDLVKNLPDASGPDDDNHTPPATPAMQVVPASTAITSFAPKAPAVAVVNVSKDGSTCVQSFEQTQIPSRRHSVDKGDRGAKTVFACNAPKFKISVPTSFNASQPNFYTEVNSSASDSVPRSSAVNQPVSNFACTANIDEDYDT</sequence>
<gene>
    <name evidence="4" type="primary">100124116</name>
</gene>
<dbReference type="SUPFAM" id="SSF47113">
    <property type="entry name" value="Histone-fold"/>
    <property type="match status" value="1"/>
</dbReference>
<dbReference type="GO" id="GO:0016251">
    <property type="term" value="F:RNA polymerase II general transcription initiation factor activity"/>
    <property type="evidence" value="ECO:0007669"/>
    <property type="project" value="TreeGrafter"/>
</dbReference>